<evidence type="ECO:0000256" key="2">
    <source>
        <dbReference type="ARBA" id="ARBA00022980"/>
    </source>
</evidence>
<name>A0A2Z3LIC1_9BACT</name>
<dbReference type="CDD" id="cd01425">
    <property type="entry name" value="RPS2"/>
    <property type="match status" value="1"/>
</dbReference>
<dbReference type="SUPFAM" id="SSF52313">
    <property type="entry name" value="Ribosomal protein S2"/>
    <property type="match status" value="1"/>
</dbReference>
<evidence type="ECO:0000256" key="6">
    <source>
        <dbReference type="RuleBase" id="RU003631"/>
    </source>
</evidence>
<evidence type="ECO:0000256" key="5">
    <source>
        <dbReference type="HAMAP-Rule" id="MF_00291"/>
    </source>
</evidence>
<dbReference type="PROSITE" id="PS00963">
    <property type="entry name" value="RIBOSOMAL_S2_2"/>
    <property type="match status" value="1"/>
</dbReference>
<gene>
    <name evidence="5 8" type="primary">rpsB</name>
    <name evidence="8" type="ORF">DK880_00978</name>
</gene>
<feature type="region of interest" description="Disordered" evidence="7">
    <location>
        <begin position="269"/>
        <end position="316"/>
    </location>
</feature>
<dbReference type="KEGG" id="cher:DK880_00978"/>
<dbReference type="NCBIfam" id="TIGR01011">
    <property type="entry name" value="rpsB_bact"/>
    <property type="match status" value="1"/>
</dbReference>
<keyword evidence="3 5" id="KW-0687">Ribonucleoprotein</keyword>
<dbReference type="AlphaFoldDB" id="A0A2Z3LIC1"/>
<dbReference type="PANTHER" id="PTHR12534">
    <property type="entry name" value="30S RIBOSOMAL PROTEIN S2 PROKARYOTIC AND ORGANELLAR"/>
    <property type="match status" value="1"/>
</dbReference>
<dbReference type="GO" id="GO:0006412">
    <property type="term" value="P:translation"/>
    <property type="evidence" value="ECO:0007669"/>
    <property type="project" value="UniProtKB-UniRule"/>
</dbReference>
<evidence type="ECO:0000256" key="1">
    <source>
        <dbReference type="ARBA" id="ARBA00006242"/>
    </source>
</evidence>
<dbReference type="InterPro" id="IPR005706">
    <property type="entry name" value="Ribosomal_uS2_bac/mit/plastid"/>
</dbReference>
<dbReference type="GO" id="GO:0022627">
    <property type="term" value="C:cytosolic small ribosomal subunit"/>
    <property type="evidence" value="ECO:0007669"/>
    <property type="project" value="TreeGrafter"/>
</dbReference>
<accession>A0A2Z3LIC1</accession>
<feature type="compositionally biased region" description="Polar residues" evidence="7">
    <location>
        <begin position="273"/>
        <end position="290"/>
    </location>
</feature>
<keyword evidence="2 5" id="KW-0689">Ribosomal protein</keyword>
<dbReference type="PANTHER" id="PTHR12534:SF0">
    <property type="entry name" value="SMALL RIBOSOMAL SUBUNIT PROTEIN US2M"/>
    <property type="match status" value="1"/>
</dbReference>
<dbReference type="OrthoDB" id="9808036at2"/>
<evidence type="ECO:0000313" key="8">
    <source>
        <dbReference type="EMBL" id="AWN82275.1"/>
    </source>
</evidence>
<dbReference type="InterPro" id="IPR018130">
    <property type="entry name" value="Ribosomal_uS2_CS"/>
</dbReference>
<dbReference type="HAMAP" id="MF_00291_B">
    <property type="entry name" value="Ribosomal_uS2_B"/>
    <property type="match status" value="1"/>
</dbReference>
<evidence type="ECO:0000256" key="4">
    <source>
        <dbReference type="ARBA" id="ARBA00035256"/>
    </source>
</evidence>
<proteinExistence type="inferred from homology"/>
<dbReference type="EMBL" id="CP029619">
    <property type="protein sequence ID" value="AWN82275.1"/>
    <property type="molecule type" value="Genomic_DNA"/>
</dbReference>
<dbReference type="Proteomes" id="UP000245872">
    <property type="component" value="Chromosome"/>
</dbReference>
<evidence type="ECO:0000313" key="9">
    <source>
        <dbReference type="Proteomes" id="UP000245872"/>
    </source>
</evidence>
<dbReference type="InterPro" id="IPR023591">
    <property type="entry name" value="Ribosomal_uS2_flav_dom_sf"/>
</dbReference>
<comment type="similarity">
    <text evidence="1 5 6">Belongs to the universal ribosomal protein uS2 family.</text>
</comment>
<dbReference type="Pfam" id="PF00318">
    <property type="entry name" value="Ribosomal_S2"/>
    <property type="match status" value="1"/>
</dbReference>
<organism evidence="8 9">
    <name type="scientific">Candidatus Cardinium hertigii</name>
    <dbReference type="NCBI Taxonomy" id="247481"/>
    <lineage>
        <taxon>Bacteria</taxon>
        <taxon>Pseudomonadati</taxon>
        <taxon>Bacteroidota</taxon>
        <taxon>Cytophagia</taxon>
        <taxon>Cytophagales</taxon>
        <taxon>Amoebophilaceae</taxon>
        <taxon>Candidatus Cardinium</taxon>
    </lineage>
</organism>
<dbReference type="InterPro" id="IPR001865">
    <property type="entry name" value="Ribosomal_uS2"/>
</dbReference>
<evidence type="ECO:0000256" key="7">
    <source>
        <dbReference type="SAM" id="MobiDB-lite"/>
    </source>
</evidence>
<keyword evidence="9" id="KW-1185">Reference proteome</keyword>
<protein>
    <recommendedName>
        <fullName evidence="4 5">Small ribosomal subunit protein uS2</fullName>
    </recommendedName>
</protein>
<dbReference type="PRINTS" id="PR00395">
    <property type="entry name" value="RIBOSOMALS2"/>
</dbReference>
<sequence length="316" mass="34946">MIQLEHKTLLEAGVHFGHLTRKWNPKMAPFIFMKQNGIHIVDLNKTIAAMQEAIPHLYAIARAGKKILFVATKKQAKVSVGKIANELGMPYVAERWLGGTLTNFLTIRKLLKRMSTLEKNMHTTYYKNLAKKERLVIAREQEKLKRLLQGLSNITRLPAALFVIDINKEHIAVKEARKLGIPIFALTDTNTNPTLVDFAIPGNDDAFRSIDLIVRYVGDAIKEGIEAYKKDKLEAAAKIETVGDSTITPKHAPNRGIKIVQGVVIKQNRKVQKPSSVGKTAEPDTSSGEPTTPPIATGPASPDPVVSETPQPKDQD</sequence>
<dbReference type="Gene3D" id="3.40.50.10490">
    <property type="entry name" value="Glucose-6-phosphate isomerase like protein, domain 1"/>
    <property type="match status" value="1"/>
</dbReference>
<evidence type="ECO:0000256" key="3">
    <source>
        <dbReference type="ARBA" id="ARBA00023274"/>
    </source>
</evidence>
<dbReference type="GO" id="GO:0003735">
    <property type="term" value="F:structural constituent of ribosome"/>
    <property type="evidence" value="ECO:0007669"/>
    <property type="project" value="InterPro"/>
</dbReference>
<dbReference type="Gene3D" id="1.10.287.610">
    <property type="entry name" value="Helix hairpin bin"/>
    <property type="match status" value="1"/>
</dbReference>
<reference evidence="8 9" key="1">
    <citation type="submission" date="2018-05" db="EMBL/GenBank/DDBJ databases">
        <title>Candidatus Cardinium hertigii Genome Assembly.</title>
        <authorList>
            <person name="Showmaker K.C."/>
            <person name="Walden K.O."/>
            <person name="Fields C.J."/>
            <person name="Lambert K.N."/>
            <person name="Hudson M.E."/>
        </authorList>
    </citation>
    <scope>NUCLEOTIDE SEQUENCE [LARGE SCALE GENOMIC DNA]</scope>
    <source>
        <strain evidence="9">cHgTN10</strain>
    </source>
</reference>